<dbReference type="Pfam" id="PF00534">
    <property type="entry name" value="Glycos_transf_1"/>
    <property type="match status" value="3"/>
</dbReference>
<dbReference type="EC" id="2.4.-.-" evidence="3"/>
<name>A0ABT2AM28_9BURK</name>
<keyword evidence="4" id="KW-1185">Reference proteome</keyword>
<dbReference type="EMBL" id="JANUHA010000008">
    <property type="protein sequence ID" value="MCS0597302.1"/>
    <property type="molecule type" value="Genomic_DNA"/>
</dbReference>
<dbReference type="CDD" id="cd03801">
    <property type="entry name" value="GT4_PimA-like"/>
    <property type="match status" value="1"/>
</dbReference>
<dbReference type="RefSeq" id="WP_258828330.1">
    <property type="nucleotide sequence ID" value="NZ_JANUHA010000008.1"/>
</dbReference>
<comment type="caution">
    <text evidence="3">The sequence shown here is derived from an EMBL/GenBank/DDBJ whole genome shotgun (WGS) entry which is preliminary data.</text>
</comment>
<dbReference type="GO" id="GO:0016757">
    <property type="term" value="F:glycosyltransferase activity"/>
    <property type="evidence" value="ECO:0007669"/>
    <property type="project" value="UniProtKB-KW"/>
</dbReference>
<dbReference type="Proteomes" id="UP001206572">
    <property type="component" value="Unassembled WGS sequence"/>
</dbReference>
<dbReference type="PANTHER" id="PTHR46401">
    <property type="entry name" value="GLYCOSYLTRANSFERASE WBBK-RELATED"/>
    <property type="match status" value="1"/>
</dbReference>
<organism evidence="3 4">
    <name type="scientific">Massilia agri</name>
    <dbReference type="NCBI Taxonomy" id="1886785"/>
    <lineage>
        <taxon>Bacteria</taxon>
        <taxon>Pseudomonadati</taxon>
        <taxon>Pseudomonadota</taxon>
        <taxon>Betaproteobacteria</taxon>
        <taxon>Burkholderiales</taxon>
        <taxon>Oxalobacteraceae</taxon>
        <taxon>Telluria group</taxon>
        <taxon>Massilia</taxon>
    </lineage>
</organism>
<gene>
    <name evidence="3" type="ORF">NX780_13195</name>
</gene>
<reference evidence="3 4" key="1">
    <citation type="submission" date="2022-08" db="EMBL/GenBank/DDBJ databases">
        <title>Reclassification of Massilia species as members of the genera Telluria, Duganella, Pseudoduganella, Mokoshia gen. nov. and Zemynaea gen. nov. using orthogonal and non-orthogonal genome-based approaches.</title>
        <authorList>
            <person name="Bowman J.P."/>
        </authorList>
    </citation>
    <scope>NUCLEOTIDE SEQUENCE [LARGE SCALE GENOMIC DNA]</scope>
    <source>
        <strain evidence="3 4">JCM 31661</strain>
    </source>
</reference>
<accession>A0ABT2AM28</accession>
<protein>
    <submittedName>
        <fullName evidence="3">Glycosyltransferase</fullName>
        <ecNumber evidence="3">2.4.-.-</ecNumber>
    </submittedName>
</protein>
<evidence type="ECO:0000259" key="2">
    <source>
        <dbReference type="Pfam" id="PF00534"/>
    </source>
</evidence>
<dbReference type="CDD" id="cd03809">
    <property type="entry name" value="GT4_MtfB-like"/>
    <property type="match status" value="2"/>
</dbReference>
<dbReference type="InterPro" id="IPR001296">
    <property type="entry name" value="Glyco_trans_1"/>
</dbReference>
<feature type="domain" description="Glycosyl transferase family 1" evidence="2">
    <location>
        <begin position="230"/>
        <end position="382"/>
    </location>
</feature>
<proteinExistence type="predicted"/>
<dbReference type="Gene3D" id="3.40.50.2000">
    <property type="entry name" value="Glycogen Phosphorylase B"/>
    <property type="match status" value="3"/>
</dbReference>
<feature type="domain" description="Glycosyl transferase family 1" evidence="2">
    <location>
        <begin position="618"/>
        <end position="790"/>
    </location>
</feature>
<evidence type="ECO:0000313" key="3">
    <source>
        <dbReference type="EMBL" id="MCS0597302.1"/>
    </source>
</evidence>
<evidence type="ECO:0000256" key="1">
    <source>
        <dbReference type="ARBA" id="ARBA00022679"/>
    </source>
</evidence>
<keyword evidence="1 3" id="KW-0808">Transferase</keyword>
<evidence type="ECO:0000313" key="4">
    <source>
        <dbReference type="Proteomes" id="UP001206572"/>
    </source>
</evidence>
<dbReference type="SUPFAM" id="SSF53756">
    <property type="entry name" value="UDP-Glycosyltransferase/glycogen phosphorylase"/>
    <property type="match status" value="3"/>
</dbReference>
<keyword evidence="3" id="KW-0328">Glycosyltransferase</keyword>
<dbReference type="PANTHER" id="PTHR46401:SF2">
    <property type="entry name" value="GLYCOSYLTRANSFERASE WBBK-RELATED"/>
    <property type="match status" value="1"/>
</dbReference>
<feature type="domain" description="Glycosyl transferase family 1" evidence="2">
    <location>
        <begin position="1068"/>
        <end position="1219"/>
    </location>
</feature>
<sequence>MRIVIDLQGAQSESRYRGIGRYSLALALGVARNAGEHEVWLALNAALGGAIDDIRQAFAGLLPPERICLFDIPTPTAEAQAQNSPRARAGELLREYAIAQLRPDAVLVTSLFEGYVDDAVTSIGRLDEGGAVTAAVLYDLIPFLNPDQYLRQPEQRSYYDRKIASLRRAGLLLAISDYSRQEAIDALGLDPAGVVSISTAVDERFHPGAPDSSHLAALRGRLGITRAALMCAPGGFDARKNIDGLIAAYGMLAAPQRAAHQLVIAGKINEGERQRLASLARQHGLRPDELVLTGYLSDADLIDLYRSCALFVFPSLHEGFGLPALEAMACGALAIGADSTSIPEVIGNQDAMFDGRQPAAIAARIAQVLCDPALQARLREHAALQSRKFSWDNSARRAIAALEERVAARAAAPAAGEAAGLKPRIAFLSPLPPERTGVADYAVRVLPTLLPHFEVELIVHQDKVEMPPELAHLPRHPASWLDQHPERYQHIVYQFGNSPFHSYMLPLLARHPGVVVLHDFFLSSMISYEQVTGAMPGVWTRSLLHSHGYAAVQSSIAPDGLDRTKQDYPSNLEILQDASHVIVHSEYARQLARDWYGPRAGEDWSPAQLPRAVPAENDRTAARRALGIDDDTFLVCNFGFVAPTKHCLELLQAWLASSLHRDARCHLVFVGANHGGDYGRRMTETIGAAGAGARVTISGWTSDEDYFRYLQAADIGVQLRTGSRGETSGTVLDCMIYGLPVIINANGAMAEFPHDAVWMLPDAFGQQALVDALETLRNDDARRRALGAAGFALMGTRNSPERVGLMYKQALAVDARKRRHGRPALLRALLATEGLEQDDAMLQRLARCAARSPDPLQPRQLLLDVTTIARNDLKTGIERVVRNQLQELLQLRAIGYRVEPVYLSQDGGAPHFRYARNYCARLLGIGDVLEGADPVVDVLAGDIYYCADFAPHATMEAARNGLYAAWRARGVSINFTVYDLLPVLRPEFFPPRADITHGAWLECVAAEADRLVCISHAVAADMGAWLAERGVARRPGQLLTGLHLGADLELQMSGQAVESPQARQVAARPSFLMVGTIEPRKGHLQAIEAFEQLWAQGVDVNLVIVGREGWKPLADADRRTLPQIMERLRASPELGKRLLWLEGIDDDTLQQVYLASTCLLFPSEAEGFGLPLIEAAHHGLPLLARELPVFREVAGEHAHYFSGLEAADLADAVRAWLALHAEGRHPTSAGMRWMTWREQARALLALLTAPLPGTALGAKQAT</sequence>